<sequence length="213" mass="24358">MFCSSIAMTWFLFYATTNITNLYKVIQNTNLLVKNEKIKQVALIRHGSREDMDISKCNYKVVPAEGVSKEAVEEIFNDYHKKQHAIIDQSSMTAVKRVICSFALLALLMDYLNTYENDLKPRDKKLFNLLIVMKAVGLLVIAKLVFSFEIASKIPLDGEIFLCDFIPDSEKSRGGIITPLEIRQEERNRAVKLKMQALQTQLKETTENQSDSQ</sequence>
<protein>
    <submittedName>
        <fullName evidence="3">Uncharacterized protein</fullName>
    </submittedName>
</protein>
<keyword evidence="1" id="KW-0472">Membrane</keyword>
<feature type="signal peptide" evidence="2">
    <location>
        <begin position="1"/>
        <end position="22"/>
    </location>
</feature>
<reference evidence="3" key="1">
    <citation type="submission" date="2021-01" db="EMBL/GenBank/DDBJ databases">
        <authorList>
            <person name="Corre E."/>
            <person name="Pelletier E."/>
            <person name="Niang G."/>
            <person name="Scheremetjew M."/>
            <person name="Finn R."/>
            <person name="Kale V."/>
            <person name="Holt S."/>
            <person name="Cochrane G."/>
            <person name="Meng A."/>
            <person name="Brown T."/>
            <person name="Cohen L."/>
        </authorList>
    </citation>
    <scope>NUCLEOTIDE SEQUENCE</scope>
    <source>
        <strain evidence="3">FSP1.4</strain>
    </source>
</reference>
<gene>
    <name evidence="3" type="ORF">EHAR0213_LOCUS16097</name>
</gene>
<dbReference type="EMBL" id="HBII01037996">
    <property type="protein sequence ID" value="CAE0357178.1"/>
    <property type="molecule type" value="Transcribed_RNA"/>
</dbReference>
<keyword evidence="1" id="KW-1133">Transmembrane helix</keyword>
<feature type="transmembrane region" description="Helical" evidence="1">
    <location>
        <begin position="126"/>
        <end position="146"/>
    </location>
</feature>
<name>A0A7S3NEX2_9SPIT</name>
<evidence type="ECO:0000256" key="2">
    <source>
        <dbReference type="SAM" id="SignalP"/>
    </source>
</evidence>
<evidence type="ECO:0000313" key="3">
    <source>
        <dbReference type="EMBL" id="CAE0357178.1"/>
    </source>
</evidence>
<keyword evidence="2" id="KW-0732">Signal</keyword>
<accession>A0A7S3NEX2</accession>
<dbReference type="AlphaFoldDB" id="A0A7S3NEX2"/>
<evidence type="ECO:0000256" key="1">
    <source>
        <dbReference type="SAM" id="Phobius"/>
    </source>
</evidence>
<organism evidence="3">
    <name type="scientific">Euplotes harpa</name>
    <dbReference type="NCBI Taxonomy" id="151035"/>
    <lineage>
        <taxon>Eukaryota</taxon>
        <taxon>Sar</taxon>
        <taxon>Alveolata</taxon>
        <taxon>Ciliophora</taxon>
        <taxon>Intramacronucleata</taxon>
        <taxon>Spirotrichea</taxon>
        <taxon>Hypotrichia</taxon>
        <taxon>Euplotida</taxon>
        <taxon>Euplotidae</taxon>
        <taxon>Euplotes</taxon>
    </lineage>
</organism>
<proteinExistence type="predicted"/>
<keyword evidence="1" id="KW-0812">Transmembrane</keyword>
<feature type="chain" id="PRO_5031510920" evidence="2">
    <location>
        <begin position="23"/>
        <end position="213"/>
    </location>
</feature>